<dbReference type="InterPro" id="IPR032466">
    <property type="entry name" value="Metal_Hydrolase"/>
</dbReference>
<evidence type="ECO:0000256" key="4">
    <source>
        <dbReference type="ARBA" id="ARBA00060634"/>
    </source>
</evidence>
<dbReference type="CDD" id="cd01745">
    <property type="entry name" value="GATase1_2"/>
    <property type="match status" value="1"/>
</dbReference>
<evidence type="ECO:0000313" key="7">
    <source>
        <dbReference type="EMBL" id="MBB4037498.1"/>
    </source>
</evidence>
<keyword evidence="7" id="KW-0378">Hydrolase</keyword>
<feature type="signal peptide" evidence="6">
    <location>
        <begin position="1"/>
        <end position="21"/>
    </location>
</feature>
<dbReference type="GO" id="GO:0070573">
    <property type="term" value="F:metallodipeptidase activity"/>
    <property type="evidence" value="ECO:0007669"/>
    <property type="project" value="InterPro"/>
</dbReference>
<name>A0A840CTK3_9BACT</name>
<dbReference type="PROSITE" id="PS51365">
    <property type="entry name" value="RENAL_DIPEPTIDASE_2"/>
    <property type="match status" value="1"/>
</dbReference>
<dbReference type="PROSITE" id="PS51273">
    <property type="entry name" value="GATASE_TYPE_1"/>
    <property type="match status" value="1"/>
</dbReference>
<comment type="similarity">
    <text evidence="1">Belongs to the peptidase C26 family.</text>
</comment>
<dbReference type="GO" id="GO:0006508">
    <property type="term" value="P:proteolysis"/>
    <property type="evidence" value="ECO:0007669"/>
    <property type="project" value="InterPro"/>
</dbReference>
<dbReference type="CDD" id="cd01301">
    <property type="entry name" value="rDP_like"/>
    <property type="match status" value="1"/>
</dbReference>
<comment type="function">
    <text evidence="3">Involved in the breakdown of putrescine via hydrolysis of the gamma-glutamyl linkage of gamma-glutamyl-gamma-aminobutyrate.</text>
</comment>
<dbReference type="PANTHER" id="PTHR10443">
    <property type="entry name" value="MICROSOMAL DIPEPTIDASE"/>
    <property type="match status" value="1"/>
</dbReference>
<dbReference type="FunFam" id="3.40.50.880:FF:000030">
    <property type="entry name" value="Gamma-glutamyl-gamma-aminobutyrate hydrolase PuuD"/>
    <property type="match status" value="1"/>
</dbReference>
<evidence type="ECO:0000256" key="6">
    <source>
        <dbReference type="SAM" id="SignalP"/>
    </source>
</evidence>
<evidence type="ECO:0000256" key="3">
    <source>
        <dbReference type="ARBA" id="ARBA00055068"/>
    </source>
</evidence>
<dbReference type="AlphaFoldDB" id="A0A840CTK3"/>
<accession>A0A840CTK3</accession>
<gene>
    <name evidence="7" type="ORF">GGR21_003415</name>
</gene>
<dbReference type="InterPro" id="IPR029062">
    <property type="entry name" value="Class_I_gatase-like"/>
</dbReference>
<comment type="caution">
    <text evidence="7">The sequence shown here is derived from an EMBL/GenBank/DDBJ whole genome shotgun (WGS) entry which is preliminary data.</text>
</comment>
<dbReference type="EC" id="3.5.1.94" evidence="5"/>
<sequence>MKKISSLLFTLFTLFTGYTYSQQTLPTDLNKLYEITDKQFVDLRHKPAPVIGVSASRGSHGGSIVSGTYIESILKAGGIPLIIPVMTDGVVLRDIIKQIDGLVMVGGDDVNPSYYNEKAIPEINEIDSIRDVYDLVLLKLVTDRNIPVLGICRGEQLMNVAFGGTLYQDIPLQVKNSSIKHKQTEPREIGTHDIQIERDSKLASILGVAEYKVNSYHHQAVRKVAPGFRVVAKSPDGIIEAIEAYPNRSILGVQWHPESHAAAGDTTMLKLFKFIVSEAETFRKAKELHNRILSVDTHCDTPLEFKKAGFDIGNRESNQVNIPKMEEGMLDAIFFAAYTGQGPRDAASTQKAVDKIDGLIKGIHSQVEKNKDICGIAYTADDLIHLKQEGKKTIFIGIENGYGIGKDIANIARFKKMGVNYITLCHTKDNDICDTSSANTHEWNGLSPYGKKVIAEMNRLGIMIDVSHAAEKTFWDVIDLSSQPVIASHSSVQALCYHDRNLTDKQMQAIAKNGGVVQICLVDLFINKDRAKASITDAIGHIDHAVRVAGIDHVGIASDFDGGGGLIGCNGSNDMINITIKLIERGYSDEDIAKLWGGNFLRVMTEVQKAAQE</sequence>
<reference evidence="7 8" key="1">
    <citation type="submission" date="2020-08" db="EMBL/GenBank/DDBJ databases">
        <title>Genomic Encyclopedia of Type Strains, Phase IV (KMG-IV): sequencing the most valuable type-strain genomes for metagenomic binning, comparative biology and taxonomic classification.</title>
        <authorList>
            <person name="Goeker M."/>
        </authorList>
    </citation>
    <scope>NUCLEOTIDE SEQUENCE [LARGE SCALE GENOMIC DNA]</scope>
    <source>
        <strain evidence="7 8">DSM 104969</strain>
    </source>
</reference>
<evidence type="ECO:0000256" key="1">
    <source>
        <dbReference type="ARBA" id="ARBA00011083"/>
    </source>
</evidence>
<dbReference type="InterPro" id="IPR011697">
    <property type="entry name" value="Peptidase_C26"/>
</dbReference>
<comment type="catalytic activity">
    <reaction evidence="2">
        <text>4-(gamma-L-glutamylamino)butanoate + H2O = 4-aminobutanoate + L-glutamate</text>
        <dbReference type="Rhea" id="RHEA:19737"/>
        <dbReference type="ChEBI" id="CHEBI:15377"/>
        <dbReference type="ChEBI" id="CHEBI:29985"/>
        <dbReference type="ChEBI" id="CHEBI:58800"/>
        <dbReference type="ChEBI" id="CHEBI:59888"/>
        <dbReference type="EC" id="3.5.1.94"/>
    </reaction>
</comment>
<evidence type="ECO:0000256" key="2">
    <source>
        <dbReference type="ARBA" id="ARBA00052718"/>
    </source>
</evidence>
<dbReference type="EMBL" id="JACIEP010000014">
    <property type="protein sequence ID" value="MBB4037498.1"/>
    <property type="molecule type" value="Genomic_DNA"/>
</dbReference>
<protein>
    <recommendedName>
        <fullName evidence="5">gamma-glutamyl-gamma-aminobutyrate hydrolase</fullName>
        <ecNumber evidence="5">3.5.1.94</ecNumber>
    </recommendedName>
</protein>
<organism evidence="7 8">
    <name type="scientific">Dysgonomonas hofstadii</name>
    <dbReference type="NCBI Taxonomy" id="637886"/>
    <lineage>
        <taxon>Bacteria</taxon>
        <taxon>Pseudomonadati</taxon>
        <taxon>Bacteroidota</taxon>
        <taxon>Bacteroidia</taxon>
        <taxon>Bacteroidales</taxon>
        <taxon>Dysgonomonadaceae</taxon>
        <taxon>Dysgonomonas</taxon>
    </lineage>
</organism>
<evidence type="ECO:0000313" key="8">
    <source>
        <dbReference type="Proteomes" id="UP000555103"/>
    </source>
</evidence>
<dbReference type="Gene3D" id="3.20.20.140">
    <property type="entry name" value="Metal-dependent hydrolases"/>
    <property type="match status" value="1"/>
</dbReference>
<keyword evidence="6" id="KW-0732">Signal</keyword>
<dbReference type="Gene3D" id="3.40.50.880">
    <property type="match status" value="1"/>
</dbReference>
<feature type="chain" id="PRO_5032282183" description="gamma-glutamyl-gamma-aminobutyrate hydrolase" evidence="6">
    <location>
        <begin position="22"/>
        <end position="613"/>
    </location>
</feature>
<keyword evidence="8" id="KW-1185">Reference proteome</keyword>
<evidence type="ECO:0000256" key="5">
    <source>
        <dbReference type="ARBA" id="ARBA00066788"/>
    </source>
</evidence>
<proteinExistence type="inferred from homology"/>
<comment type="pathway">
    <text evidence="4">Amine and polyamine degradation; putrescine degradation; 4-aminobutanoate from putrescine: step 4/4.</text>
</comment>
<dbReference type="PANTHER" id="PTHR10443:SF12">
    <property type="entry name" value="DIPEPTIDASE"/>
    <property type="match status" value="1"/>
</dbReference>
<dbReference type="Pfam" id="PF07722">
    <property type="entry name" value="Peptidase_C26"/>
    <property type="match status" value="1"/>
</dbReference>
<dbReference type="InterPro" id="IPR008257">
    <property type="entry name" value="Pept_M19"/>
</dbReference>
<dbReference type="RefSeq" id="WP_183308340.1">
    <property type="nucleotide sequence ID" value="NZ_JACIEP010000014.1"/>
</dbReference>
<dbReference type="Pfam" id="PF01244">
    <property type="entry name" value="Peptidase_M19"/>
    <property type="match status" value="1"/>
</dbReference>
<dbReference type="SUPFAM" id="SSF52317">
    <property type="entry name" value="Class I glutamine amidotransferase-like"/>
    <property type="match status" value="1"/>
</dbReference>
<dbReference type="SUPFAM" id="SSF51556">
    <property type="entry name" value="Metallo-dependent hydrolases"/>
    <property type="match status" value="1"/>
</dbReference>
<dbReference type="Proteomes" id="UP000555103">
    <property type="component" value="Unassembled WGS sequence"/>
</dbReference>
<dbReference type="GO" id="GO:0033969">
    <property type="term" value="F:gamma-glutamyl-gamma-aminobutyrate hydrolase activity"/>
    <property type="evidence" value="ECO:0007669"/>
    <property type="project" value="UniProtKB-EC"/>
</dbReference>